<keyword evidence="2" id="KW-0812">Transmembrane</keyword>
<dbReference type="STRING" id="645990.SAMN00120144_2189"/>
<organism evidence="3 4">
    <name type="scientific">Hymenobacter roseosalivarius DSM 11622</name>
    <dbReference type="NCBI Taxonomy" id="645990"/>
    <lineage>
        <taxon>Bacteria</taxon>
        <taxon>Pseudomonadati</taxon>
        <taxon>Bacteroidota</taxon>
        <taxon>Cytophagia</taxon>
        <taxon>Cytophagales</taxon>
        <taxon>Hymenobacteraceae</taxon>
        <taxon>Hymenobacter</taxon>
    </lineage>
</organism>
<keyword evidence="4" id="KW-1185">Reference proteome</keyword>
<proteinExistence type="predicted"/>
<evidence type="ECO:0000256" key="1">
    <source>
        <dbReference type="SAM" id="MobiDB-lite"/>
    </source>
</evidence>
<keyword evidence="2" id="KW-0472">Membrane</keyword>
<evidence type="ECO:0000256" key="2">
    <source>
        <dbReference type="SAM" id="Phobius"/>
    </source>
</evidence>
<feature type="transmembrane region" description="Helical" evidence="2">
    <location>
        <begin position="33"/>
        <end position="50"/>
    </location>
</feature>
<dbReference type="EMBL" id="FWWW01000036">
    <property type="protein sequence ID" value="SMB82452.1"/>
    <property type="molecule type" value="Genomic_DNA"/>
</dbReference>
<evidence type="ECO:0000313" key="3">
    <source>
        <dbReference type="EMBL" id="SMB82452.1"/>
    </source>
</evidence>
<gene>
    <name evidence="3" type="ORF">SAMN00120144_2189</name>
</gene>
<keyword evidence="2" id="KW-1133">Transmembrane helix</keyword>
<reference evidence="3 4" key="1">
    <citation type="submission" date="2017-04" db="EMBL/GenBank/DDBJ databases">
        <authorList>
            <person name="Afonso C.L."/>
            <person name="Miller P.J."/>
            <person name="Scott M.A."/>
            <person name="Spackman E."/>
            <person name="Goraichik I."/>
            <person name="Dimitrov K.M."/>
            <person name="Suarez D.L."/>
            <person name="Swayne D.E."/>
        </authorList>
    </citation>
    <scope>NUCLEOTIDE SEQUENCE [LARGE SCALE GENOMIC DNA]</scope>
    <source>
        <strain evidence="3 4">DSM 11622</strain>
    </source>
</reference>
<name>A0A1W1UMY0_9BACT</name>
<accession>A0A1W1UMY0</accession>
<feature type="region of interest" description="Disordered" evidence="1">
    <location>
        <begin position="55"/>
        <end position="84"/>
    </location>
</feature>
<feature type="compositionally biased region" description="Low complexity" evidence="1">
    <location>
        <begin position="58"/>
        <end position="70"/>
    </location>
</feature>
<dbReference type="AlphaFoldDB" id="A0A1W1UMY0"/>
<protein>
    <submittedName>
        <fullName evidence="3">Uncharacterized protein</fullName>
    </submittedName>
</protein>
<dbReference type="Proteomes" id="UP000192266">
    <property type="component" value="Unassembled WGS sequence"/>
</dbReference>
<sequence length="84" mass="9444">MGRTVLFSVAVVALVIGVYETVVLNSLEGISRNYWLFMVSFACMMWYRYLSQTKDETPGPTAPTKAAPTKSQSRNLAPRKKGRR</sequence>
<evidence type="ECO:0000313" key="4">
    <source>
        <dbReference type="Proteomes" id="UP000192266"/>
    </source>
</evidence>